<evidence type="ECO:0000313" key="2">
    <source>
        <dbReference type="Proteomes" id="UP000813462"/>
    </source>
</evidence>
<dbReference type="PANTHER" id="PTHR11014:SF63">
    <property type="entry name" value="METALLOPEPTIDASE, PUTATIVE (AFU_ORTHOLOGUE AFUA_6G09600)-RELATED"/>
    <property type="match status" value="1"/>
</dbReference>
<comment type="caution">
    <text evidence="1">The sequence shown here is derived from an EMBL/GenBank/DDBJ whole genome shotgun (WGS) entry which is preliminary data.</text>
</comment>
<dbReference type="GO" id="GO:0005783">
    <property type="term" value="C:endoplasmic reticulum"/>
    <property type="evidence" value="ECO:0007669"/>
    <property type="project" value="TreeGrafter"/>
</dbReference>
<reference evidence="1" key="1">
    <citation type="journal article" date="2021" name="Front. Plant Sci.">
        <title>Chromosome-Scale Genome Assembly for Chinese Sour Jujube and Insights Into Its Genome Evolution and Domestication Signature.</title>
        <authorList>
            <person name="Shen L.-Y."/>
            <person name="Luo H."/>
            <person name="Wang X.-L."/>
            <person name="Wang X.-M."/>
            <person name="Qiu X.-J."/>
            <person name="Liu H."/>
            <person name="Zhou S.-S."/>
            <person name="Jia K.-H."/>
            <person name="Nie S."/>
            <person name="Bao Y.-T."/>
            <person name="Zhang R.-G."/>
            <person name="Yun Q.-Z."/>
            <person name="Chai Y.-H."/>
            <person name="Lu J.-Y."/>
            <person name="Li Y."/>
            <person name="Zhao S.-W."/>
            <person name="Mao J.-F."/>
            <person name="Jia S.-G."/>
            <person name="Mao Y.-M."/>
        </authorList>
    </citation>
    <scope>NUCLEOTIDE SEQUENCE</scope>
    <source>
        <strain evidence="1">AT0</strain>
        <tissue evidence="1">Leaf</tissue>
    </source>
</reference>
<gene>
    <name evidence="1" type="ORF">FEM48_Zijuj12G0066800</name>
</gene>
<name>A0A978UBS1_ZIZJJ</name>
<dbReference type="Gene3D" id="3.40.630.10">
    <property type="entry name" value="Zn peptidases"/>
    <property type="match status" value="1"/>
</dbReference>
<dbReference type="SUPFAM" id="SSF53187">
    <property type="entry name" value="Zn-dependent exopeptidases"/>
    <property type="match status" value="1"/>
</dbReference>
<dbReference type="EMBL" id="JAEACU010000012">
    <property type="protein sequence ID" value="KAH7512214.1"/>
    <property type="molecule type" value="Genomic_DNA"/>
</dbReference>
<dbReference type="GO" id="GO:0010179">
    <property type="term" value="F:IAA-Ala conjugate hydrolase activity"/>
    <property type="evidence" value="ECO:0007669"/>
    <property type="project" value="TreeGrafter"/>
</dbReference>
<dbReference type="GO" id="GO:0009850">
    <property type="term" value="P:auxin metabolic process"/>
    <property type="evidence" value="ECO:0007669"/>
    <property type="project" value="TreeGrafter"/>
</dbReference>
<dbReference type="Pfam" id="PF01546">
    <property type="entry name" value="Peptidase_M20"/>
    <property type="match status" value="1"/>
</dbReference>
<dbReference type="InterPro" id="IPR002933">
    <property type="entry name" value="Peptidase_M20"/>
</dbReference>
<protein>
    <recommendedName>
        <fullName evidence="3">Peptidase M20 dimerisation domain-containing protein</fullName>
    </recommendedName>
</protein>
<dbReference type="PANTHER" id="PTHR11014">
    <property type="entry name" value="PEPTIDASE M20 FAMILY MEMBER"/>
    <property type="match status" value="1"/>
</dbReference>
<proteinExistence type="predicted"/>
<organism evidence="1 2">
    <name type="scientific">Ziziphus jujuba var. spinosa</name>
    <dbReference type="NCBI Taxonomy" id="714518"/>
    <lineage>
        <taxon>Eukaryota</taxon>
        <taxon>Viridiplantae</taxon>
        <taxon>Streptophyta</taxon>
        <taxon>Embryophyta</taxon>
        <taxon>Tracheophyta</taxon>
        <taxon>Spermatophyta</taxon>
        <taxon>Magnoliopsida</taxon>
        <taxon>eudicotyledons</taxon>
        <taxon>Gunneridae</taxon>
        <taxon>Pentapetalae</taxon>
        <taxon>rosids</taxon>
        <taxon>fabids</taxon>
        <taxon>Rosales</taxon>
        <taxon>Rhamnaceae</taxon>
        <taxon>Paliureae</taxon>
        <taxon>Ziziphus</taxon>
    </lineage>
</organism>
<dbReference type="InterPro" id="IPR017439">
    <property type="entry name" value="Amidohydrolase"/>
</dbReference>
<dbReference type="Proteomes" id="UP000813462">
    <property type="component" value="Unassembled WGS sequence"/>
</dbReference>
<dbReference type="AlphaFoldDB" id="A0A978UBS1"/>
<accession>A0A978UBS1</accession>
<evidence type="ECO:0000313" key="1">
    <source>
        <dbReference type="EMBL" id="KAH7512214.1"/>
    </source>
</evidence>
<evidence type="ECO:0008006" key="3">
    <source>
        <dbReference type="Google" id="ProtNLM"/>
    </source>
</evidence>
<sequence length="194" mass="21917">MWKELVEWDYKSKNDGKVHACGHDAHGTVKLVFQPGEEGRAAAYHMLKEASCFDKFEAIFGLHVSPTGRIGSRPGLFLSCAGRFVVTIEGQGGHAAEPQETGRTICEAEILIPKTARSSGCLEHHFPCRVSQMAWLHFFLLLSLLKYKMTRGLEAPTGSESELHVTQELLDSARKPQFLDWMRRVRRRSHQNQQ</sequence>